<dbReference type="InterPro" id="IPR008930">
    <property type="entry name" value="Terpenoid_cyclase/PrenylTrfase"/>
</dbReference>
<evidence type="ECO:0000313" key="6">
    <source>
        <dbReference type="EMBL" id="PIA38095.1"/>
    </source>
</evidence>
<dbReference type="SUPFAM" id="SSF48576">
    <property type="entry name" value="Terpenoid synthases"/>
    <property type="match status" value="1"/>
</dbReference>
<evidence type="ECO:0000256" key="2">
    <source>
        <dbReference type="ARBA" id="ARBA00022842"/>
    </source>
</evidence>
<accession>A0A2G5D3L1</accession>
<dbReference type="InterPro" id="IPR036965">
    <property type="entry name" value="Terpene_synth_N_sf"/>
</dbReference>
<protein>
    <submittedName>
        <fullName evidence="6">Uncharacterized protein</fullName>
    </submittedName>
</protein>
<dbReference type="SFLD" id="SFLDS00005">
    <property type="entry name" value="Isoprenoid_Synthase_Type_I"/>
    <property type="match status" value="1"/>
</dbReference>
<keyword evidence="1" id="KW-0479">Metal-binding</keyword>
<dbReference type="EMBL" id="KZ305045">
    <property type="protein sequence ID" value="PIA38095.1"/>
    <property type="molecule type" value="Genomic_DNA"/>
</dbReference>
<keyword evidence="2" id="KW-0460">Magnesium</keyword>
<dbReference type="InterPro" id="IPR008949">
    <property type="entry name" value="Isoprenoid_synthase_dom_sf"/>
</dbReference>
<dbReference type="GO" id="GO:0000287">
    <property type="term" value="F:magnesium ion binding"/>
    <property type="evidence" value="ECO:0007669"/>
    <property type="project" value="InterPro"/>
</dbReference>
<dbReference type="SFLD" id="SFLDG01019">
    <property type="entry name" value="Terpene_Cyclase_Like_1_C_Termi"/>
    <property type="match status" value="1"/>
</dbReference>
<dbReference type="Pfam" id="PF03936">
    <property type="entry name" value="Terpene_synth_C"/>
    <property type="match status" value="1"/>
</dbReference>
<feature type="domain" description="Terpene synthase metal-binding" evidence="5">
    <location>
        <begin position="228"/>
        <end position="468"/>
    </location>
</feature>
<keyword evidence="3" id="KW-0456">Lyase</keyword>
<dbReference type="InterPro" id="IPR044814">
    <property type="entry name" value="Terpene_cyclase_plant_C1"/>
</dbReference>
<dbReference type="AlphaFoldDB" id="A0A2G5D3L1"/>
<evidence type="ECO:0000259" key="4">
    <source>
        <dbReference type="Pfam" id="PF01397"/>
    </source>
</evidence>
<keyword evidence="7" id="KW-1185">Reference proteome</keyword>
<dbReference type="InterPro" id="IPR001906">
    <property type="entry name" value="Terpene_synth_N"/>
</dbReference>
<evidence type="ECO:0000256" key="3">
    <source>
        <dbReference type="ARBA" id="ARBA00023239"/>
    </source>
</evidence>
<dbReference type="InterPro" id="IPR050148">
    <property type="entry name" value="Terpene_synthase-like"/>
</dbReference>
<evidence type="ECO:0000313" key="7">
    <source>
        <dbReference type="Proteomes" id="UP000230069"/>
    </source>
</evidence>
<name>A0A2G5D3L1_AQUCA</name>
<dbReference type="CDD" id="cd00684">
    <property type="entry name" value="Terpene_cyclase_plant_C1"/>
    <property type="match status" value="1"/>
</dbReference>
<dbReference type="Gene3D" id="1.10.600.10">
    <property type="entry name" value="Farnesyl Diphosphate Synthase"/>
    <property type="match status" value="1"/>
</dbReference>
<dbReference type="PANTHER" id="PTHR31225">
    <property type="entry name" value="OS04G0344100 PROTEIN-RELATED"/>
    <property type="match status" value="1"/>
</dbReference>
<evidence type="ECO:0000256" key="1">
    <source>
        <dbReference type="ARBA" id="ARBA00022723"/>
    </source>
</evidence>
<gene>
    <name evidence="6" type="ORF">AQUCO_02800026v1</name>
</gene>
<dbReference type="GO" id="GO:0010333">
    <property type="term" value="F:terpene synthase activity"/>
    <property type="evidence" value="ECO:0007669"/>
    <property type="project" value="InterPro"/>
</dbReference>
<evidence type="ECO:0000259" key="5">
    <source>
        <dbReference type="Pfam" id="PF03936"/>
    </source>
</evidence>
<dbReference type="GO" id="GO:0016102">
    <property type="term" value="P:diterpenoid biosynthetic process"/>
    <property type="evidence" value="ECO:0007669"/>
    <property type="project" value="InterPro"/>
</dbReference>
<dbReference type="Pfam" id="PF01397">
    <property type="entry name" value="Terpene_synth"/>
    <property type="match status" value="1"/>
</dbReference>
<organism evidence="6 7">
    <name type="scientific">Aquilegia coerulea</name>
    <name type="common">Rocky mountain columbine</name>
    <dbReference type="NCBI Taxonomy" id="218851"/>
    <lineage>
        <taxon>Eukaryota</taxon>
        <taxon>Viridiplantae</taxon>
        <taxon>Streptophyta</taxon>
        <taxon>Embryophyta</taxon>
        <taxon>Tracheophyta</taxon>
        <taxon>Spermatophyta</taxon>
        <taxon>Magnoliopsida</taxon>
        <taxon>Ranunculales</taxon>
        <taxon>Ranunculaceae</taxon>
        <taxon>Thalictroideae</taxon>
        <taxon>Aquilegia</taxon>
    </lineage>
</organism>
<dbReference type="InParanoid" id="A0A2G5D3L1"/>
<reference evidence="6 7" key="1">
    <citation type="submission" date="2017-09" db="EMBL/GenBank/DDBJ databases">
        <title>WGS assembly of Aquilegia coerulea Goldsmith.</title>
        <authorList>
            <person name="Hodges S."/>
            <person name="Kramer E."/>
            <person name="Nordborg M."/>
            <person name="Tomkins J."/>
            <person name="Borevitz J."/>
            <person name="Derieg N."/>
            <person name="Yan J."/>
            <person name="Mihaltcheva S."/>
            <person name="Hayes R.D."/>
            <person name="Rokhsar D."/>
        </authorList>
    </citation>
    <scope>NUCLEOTIDE SEQUENCE [LARGE SCALE GENOMIC DNA]</scope>
    <source>
        <strain evidence="7">cv. Goldsmith</strain>
    </source>
</reference>
<dbReference type="InterPro" id="IPR005630">
    <property type="entry name" value="Terpene_synthase_metal-bd"/>
</dbReference>
<dbReference type="PANTHER" id="PTHR31225:SF93">
    <property type="entry name" value="ALPHA-HUMULENE_(-)-(E)-BETA-CARYOPHYLLENE SYNTHASE"/>
    <property type="match status" value="1"/>
</dbReference>
<dbReference type="FunFam" id="1.10.600.10:FF:000007">
    <property type="entry name" value="Isoprene synthase, chloroplastic"/>
    <property type="match status" value="1"/>
</dbReference>
<dbReference type="OrthoDB" id="1877784at2759"/>
<dbReference type="FunCoup" id="A0A2G5D3L1">
    <property type="interactions" value="94"/>
</dbReference>
<dbReference type="InterPro" id="IPR034741">
    <property type="entry name" value="Terpene_cyclase-like_1_C"/>
</dbReference>
<dbReference type="Gene3D" id="1.50.10.130">
    <property type="entry name" value="Terpene synthase, N-terminal domain"/>
    <property type="match status" value="1"/>
</dbReference>
<proteinExistence type="predicted"/>
<dbReference type="SUPFAM" id="SSF48239">
    <property type="entry name" value="Terpenoid cyclases/Protein prenyltransferases"/>
    <property type="match status" value="1"/>
</dbReference>
<sequence length="533" mass="61568">MKQKLNEERMKELKEKMKTVLSLATNDPLTELDLVDKIQRLGVAYHFEAEIEAALQRIYDNDINYFINQDIVDDDCAYLHIVALRFRLLIQAGYYVSPDVFNKFKDEKDEFKSNLRSDTKCMLSFYEASHLGFNGEDIMDEATTFTTNYLKSILQRIQYSPLATEVESALKIPLQKSIDRVQARHYISIYQADESRNESLLEFAKLDFNMVQQVHRKEISEILRWWKAIDFKSKLPYEIRDRVVEAYCQIMACYFEPQFTSGRILLTKLYLMTSTLDDTFDVYGNLEELAPLVDAFQRWDVRDVKDLAEHMKIIFLQLANILDEAQEVMTTPAQQIGISYLKQEMKTYTKGLLEEAKVLLFQGEVPTLEDWLPIAEVTIAINTWIIGAVLDMGDSGMKEILDWIVSKPKIIKYSAILCRLFDDIASFEFEHKRGITLSSVSICMKHEGLSESEAIEKIQKRIISLWKDMGQECLRPNPVPMRVLQIVLNLQRIMEMYYGVKDDGYSVSTANIGKGIDAKSAPNFPACKFSCKS</sequence>
<feature type="domain" description="Terpene synthase N-terminal" evidence="4">
    <location>
        <begin position="6"/>
        <end position="170"/>
    </location>
</feature>
<dbReference type="STRING" id="218851.A0A2G5D3L1"/>
<dbReference type="FunFam" id="1.50.10.130:FF:000001">
    <property type="entry name" value="Isoprene synthase, chloroplastic"/>
    <property type="match status" value="1"/>
</dbReference>
<dbReference type="Proteomes" id="UP000230069">
    <property type="component" value="Unassembled WGS sequence"/>
</dbReference>